<name>A0AAE0FH14_9CHLO</name>
<protein>
    <submittedName>
        <fullName evidence="3">Uncharacterized protein</fullName>
    </submittedName>
</protein>
<sequence length="600" mass="65131">MEFIQDTVSGLWSVISAQTDDDSSEPELLSPYDDALLEKDFYERDDFLALANMFQDALSLKTAIHELLWNRVLELEDRLEPCWNDAPRTKATEAGDGVKDPSASPVEGENLELGSAGSNALARESFHLEKQNFRRRAMSLGFQTDSVARRRSVATSAPGTHAAHDLGPRSSPVSQDRIVVAEASGRFTGERLPEAASSASSSGRDRHSEPLATAQVSGLVAAQIPPVKAASTSDDVSIQDPVPQAAGARRRRGSMQELPKRIRHSVQRRASLGSSGLTSDSSSEDLRSLQELAQFEAFSNMAVSAAQSFHVDLLKKDNAAKAAALAQLQDTGLPPASSSSAAMASAEPGLQGPTGWSSLNDGALDGVADLMMKLQEANRQAERETAMRLAAEQREAMVLKELAQAQGELFQMSDRALEMKRDHSVQLASLTDHLQGIKTQMRSEELKRGDVDTDSSRLAPVVARLTEMRLKVTEEERSNEELEQAHRVNADKLAELHLQLQIAQDEAKGPSHLRKGQGASNTKDLRKHMSAAEKSAEEAKKELGDAREQLSIQKTIQEKLAAQYAGEVGKLREELQEAVLKLEVSLSPRHPATTSSSGAR</sequence>
<dbReference type="EMBL" id="LGRX02018839">
    <property type="protein sequence ID" value="KAK3259335.1"/>
    <property type="molecule type" value="Genomic_DNA"/>
</dbReference>
<feature type="region of interest" description="Disordered" evidence="2">
    <location>
        <begin position="228"/>
        <end position="283"/>
    </location>
</feature>
<accession>A0AAE0FH14</accession>
<evidence type="ECO:0000256" key="2">
    <source>
        <dbReference type="SAM" id="MobiDB-lite"/>
    </source>
</evidence>
<feature type="region of interest" description="Disordered" evidence="2">
    <location>
        <begin position="86"/>
        <end position="112"/>
    </location>
</feature>
<feature type="region of interest" description="Disordered" evidence="2">
    <location>
        <begin position="506"/>
        <end position="546"/>
    </location>
</feature>
<dbReference type="Proteomes" id="UP001190700">
    <property type="component" value="Unassembled WGS sequence"/>
</dbReference>
<gene>
    <name evidence="3" type="ORF">CYMTET_31662</name>
</gene>
<keyword evidence="1" id="KW-0175">Coiled coil</keyword>
<keyword evidence="4" id="KW-1185">Reference proteome</keyword>
<organism evidence="3 4">
    <name type="scientific">Cymbomonas tetramitiformis</name>
    <dbReference type="NCBI Taxonomy" id="36881"/>
    <lineage>
        <taxon>Eukaryota</taxon>
        <taxon>Viridiplantae</taxon>
        <taxon>Chlorophyta</taxon>
        <taxon>Pyramimonadophyceae</taxon>
        <taxon>Pyramimonadales</taxon>
        <taxon>Pyramimonadaceae</taxon>
        <taxon>Cymbomonas</taxon>
    </lineage>
</organism>
<feature type="coiled-coil region" evidence="1">
    <location>
        <begin position="364"/>
        <end position="394"/>
    </location>
</feature>
<reference evidence="3 4" key="1">
    <citation type="journal article" date="2015" name="Genome Biol. Evol.">
        <title>Comparative Genomics of a Bacterivorous Green Alga Reveals Evolutionary Causalities and Consequences of Phago-Mixotrophic Mode of Nutrition.</title>
        <authorList>
            <person name="Burns J.A."/>
            <person name="Paasch A."/>
            <person name="Narechania A."/>
            <person name="Kim E."/>
        </authorList>
    </citation>
    <scope>NUCLEOTIDE SEQUENCE [LARGE SCALE GENOMIC DNA]</scope>
    <source>
        <strain evidence="3 4">PLY_AMNH</strain>
    </source>
</reference>
<evidence type="ECO:0000313" key="4">
    <source>
        <dbReference type="Proteomes" id="UP001190700"/>
    </source>
</evidence>
<feature type="region of interest" description="Disordered" evidence="2">
    <location>
        <begin position="331"/>
        <end position="358"/>
    </location>
</feature>
<comment type="caution">
    <text evidence="3">The sequence shown here is derived from an EMBL/GenBank/DDBJ whole genome shotgun (WGS) entry which is preliminary data.</text>
</comment>
<feature type="region of interest" description="Disordered" evidence="2">
    <location>
        <begin position="147"/>
        <end position="210"/>
    </location>
</feature>
<feature type="compositionally biased region" description="Low complexity" evidence="2">
    <location>
        <begin position="331"/>
        <end position="346"/>
    </location>
</feature>
<proteinExistence type="predicted"/>
<evidence type="ECO:0000256" key="1">
    <source>
        <dbReference type="SAM" id="Coils"/>
    </source>
</evidence>
<feature type="compositionally biased region" description="Basic and acidic residues" evidence="2">
    <location>
        <begin position="530"/>
        <end position="546"/>
    </location>
</feature>
<evidence type="ECO:0000313" key="3">
    <source>
        <dbReference type="EMBL" id="KAK3259335.1"/>
    </source>
</evidence>
<dbReference type="AlphaFoldDB" id="A0AAE0FH14"/>
<feature type="compositionally biased region" description="Low complexity" evidence="2">
    <location>
        <begin position="271"/>
        <end position="281"/>
    </location>
</feature>
<feature type="compositionally biased region" description="Basic and acidic residues" evidence="2">
    <location>
        <begin position="87"/>
        <end position="99"/>
    </location>
</feature>